<accession>A0A918JRS2</accession>
<evidence type="ECO:0008006" key="3">
    <source>
        <dbReference type="Google" id="ProtNLM"/>
    </source>
</evidence>
<protein>
    <recommendedName>
        <fullName evidence="3">Replication restart DNA helicase PriA</fullName>
    </recommendedName>
</protein>
<sequence>METNRFRSTIKSLTAFKDIINVHCPNCNEKASLHRKFEDYRSYRDHYEFRCNNCHAEVKEMKKFIYSVDRNCPFCPAVINYRSLPTSKIKKEIEVTCNDCKERICYTPKVESVYDWKFKGENIEFTYWFSERFKGEMFWAVNEEHLIYLEDFISAKQRQRSKENYGMMLVDKLPQFIKDKKNRDELLKLILKLKNK</sequence>
<reference evidence="1 2" key="1">
    <citation type="journal article" date="2014" name="Int. J. Syst. Evol. Microbiol.">
        <title>Complete genome sequence of Corynebacterium casei LMG S-19264T (=DSM 44701T), isolated from a smear-ripened cheese.</title>
        <authorList>
            <consortium name="US DOE Joint Genome Institute (JGI-PGF)"/>
            <person name="Walter F."/>
            <person name="Albersmeier A."/>
            <person name="Kalinowski J."/>
            <person name="Ruckert C."/>
        </authorList>
    </citation>
    <scope>NUCLEOTIDE SEQUENCE [LARGE SCALE GENOMIC DNA]</scope>
    <source>
        <strain evidence="1 2">KCTC 12285</strain>
    </source>
</reference>
<organism evidence="1 2">
    <name type="scientific">Aquimarina muelleri</name>
    <dbReference type="NCBI Taxonomy" id="279356"/>
    <lineage>
        <taxon>Bacteria</taxon>
        <taxon>Pseudomonadati</taxon>
        <taxon>Bacteroidota</taxon>
        <taxon>Flavobacteriia</taxon>
        <taxon>Flavobacteriales</taxon>
        <taxon>Flavobacteriaceae</taxon>
        <taxon>Aquimarina</taxon>
    </lineage>
</organism>
<proteinExistence type="predicted"/>
<gene>
    <name evidence="1" type="ORF">GCM10007384_00500</name>
</gene>
<keyword evidence="2" id="KW-1185">Reference proteome</keyword>
<evidence type="ECO:0000313" key="2">
    <source>
        <dbReference type="Proteomes" id="UP000601108"/>
    </source>
</evidence>
<comment type="caution">
    <text evidence="1">The sequence shown here is derived from an EMBL/GenBank/DDBJ whole genome shotgun (WGS) entry which is preliminary data.</text>
</comment>
<dbReference type="AlphaFoldDB" id="A0A918JRS2"/>
<dbReference type="EMBL" id="BMWS01000001">
    <property type="protein sequence ID" value="GGX02675.1"/>
    <property type="molecule type" value="Genomic_DNA"/>
</dbReference>
<evidence type="ECO:0000313" key="1">
    <source>
        <dbReference type="EMBL" id="GGX02675.1"/>
    </source>
</evidence>
<dbReference type="RefSeq" id="WP_027412860.1">
    <property type="nucleotide sequence ID" value="NZ_BMWS01000001.1"/>
</dbReference>
<dbReference type="Proteomes" id="UP000601108">
    <property type="component" value="Unassembled WGS sequence"/>
</dbReference>
<name>A0A918JRS2_9FLAO</name>